<dbReference type="OrthoDB" id="9811597at2"/>
<dbReference type="InterPro" id="IPR037914">
    <property type="entry name" value="SpoVT-AbrB_sf"/>
</dbReference>
<dbReference type="STRING" id="44252.DJ90_5689"/>
<dbReference type="GeneID" id="77009471"/>
<keyword evidence="3" id="KW-1185">Reference proteome</keyword>
<gene>
    <name evidence="2" type="ORF">DJ90_5689</name>
</gene>
<dbReference type="Pfam" id="PF04014">
    <property type="entry name" value="MazE_antitoxin"/>
    <property type="match status" value="1"/>
</dbReference>
<organism evidence="2 3">
    <name type="scientific">Paenibacillus macerans</name>
    <name type="common">Bacillus macerans</name>
    <dbReference type="NCBI Taxonomy" id="44252"/>
    <lineage>
        <taxon>Bacteria</taxon>
        <taxon>Bacillati</taxon>
        <taxon>Bacillota</taxon>
        <taxon>Bacilli</taxon>
        <taxon>Bacillales</taxon>
        <taxon>Paenibacillaceae</taxon>
        <taxon>Paenibacillus</taxon>
    </lineage>
</organism>
<dbReference type="Proteomes" id="UP000029278">
    <property type="component" value="Unassembled WGS sequence"/>
</dbReference>
<proteinExistence type="predicted"/>
<dbReference type="SUPFAM" id="SSF89447">
    <property type="entry name" value="AbrB/MazE/MraZ-like"/>
    <property type="match status" value="1"/>
</dbReference>
<dbReference type="InterPro" id="IPR007159">
    <property type="entry name" value="SpoVT-AbrB_dom"/>
</dbReference>
<evidence type="ECO:0000259" key="1">
    <source>
        <dbReference type="SMART" id="SM00966"/>
    </source>
</evidence>
<protein>
    <submittedName>
        <fullName evidence="2">Antidote-toxin recognition MazE family protein</fullName>
    </submittedName>
</protein>
<dbReference type="HOGENOM" id="CLU_158484_0_1_9"/>
<dbReference type="GO" id="GO:0003677">
    <property type="term" value="F:DNA binding"/>
    <property type="evidence" value="ECO:0007669"/>
    <property type="project" value="InterPro"/>
</dbReference>
<accession>A0A090ZA00</accession>
<dbReference type="RefSeq" id="WP_036626015.1">
    <property type="nucleotide sequence ID" value="NZ_JAKOBR010000029.1"/>
</dbReference>
<feature type="domain" description="SpoVT-AbrB" evidence="1">
    <location>
        <begin position="6"/>
        <end position="51"/>
    </location>
</feature>
<dbReference type="SMART" id="SM00966">
    <property type="entry name" value="SpoVT_AbrB"/>
    <property type="match status" value="1"/>
</dbReference>
<evidence type="ECO:0000313" key="2">
    <source>
        <dbReference type="EMBL" id="KFN07238.1"/>
    </source>
</evidence>
<dbReference type="PATRIC" id="fig|44252.3.peg.3923"/>
<dbReference type="AlphaFoldDB" id="A0A090ZA00"/>
<name>A0A090ZA00_PAEMA</name>
<evidence type="ECO:0000313" key="3">
    <source>
        <dbReference type="Proteomes" id="UP000029278"/>
    </source>
</evidence>
<sequence>MKEFNKKISKGGSVTLPAALRREYGLAGGERFKIIVDSEDGSILLQRTEGSCLFCQSDKELVVYYGRFVCATCAENMVAQVFDARLAGALQGGAAE</sequence>
<dbReference type="Gene3D" id="2.10.260.10">
    <property type="match status" value="1"/>
</dbReference>
<reference evidence="2 3" key="1">
    <citation type="submission" date="2014-04" db="EMBL/GenBank/DDBJ databases">
        <authorList>
            <person name="Bishop-Lilly K.A."/>
            <person name="Broomall S.M."/>
            <person name="Chain P.S."/>
            <person name="Chertkov O."/>
            <person name="Coyne S.R."/>
            <person name="Daligault H.E."/>
            <person name="Davenport K.W."/>
            <person name="Erkkila T."/>
            <person name="Frey K.G."/>
            <person name="Gibbons H.S."/>
            <person name="Gu W."/>
            <person name="Jaissle J."/>
            <person name="Johnson S.L."/>
            <person name="Koroleva G.I."/>
            <person name="Ladner J.T."/>
            <person name="Lo C.-C."/>
            <person name="Minogue T.D."/>
            <person name="Munk C."/>
            <person name="Palacios G.F."/>
            <person name="Redden C.L."/>
            <person name="Rosenzweig C.N."/>
            <person name="Scholz M.B."/>
            <person name="Teshima H."/>
            <person name="Xu Y."/>
        </authorList>
    </citation>
    <scope>NUCLEOTIDE SEQUENCE [LARGE SCALE GENOMIC DNA]</scope>
    <source>
        <strain evidence="2 3">8244</strain>
    </source>
</reference>
<comment type="caution">
    <text evidence="2">The sequence shown here is derived from an EMBL/GenBank/DDBJ whole genome shotgun (WGS) entry which is preliminary data.</text>
</comment>
<dbReference type="EMBL" id="JMQA01000035">
    <property type="protein sequence ID" value="KFN07238.1"/>
    <property type="molecule type" value="Genomic_DNA"/>
</dbReference>